<gene>
    <name evidence="1" type="ORF">CEUSTIGMA_g13105.t1</name>
</gene>
<reference evidence="1 2" key="1">
    <citation type="submission" date="2017-08" db="EMBL/GenBank/DDBJ databases">
        <title>Acidophilic green algal genome provides insights into adaptation to an acidic environment.</title>
        <authorList>
            <person name="Hirooka S."/>
            <person name="Hirose Y."/>
            <person name="Kanesaki Y."/>
            <person name="Higuchi S."/>
            <person name="Fujiwara T."/>
            <person name="Onuma R."/>
            <person name="Era A."/>
            <person name="Ohbayashi R."/>
            <person name="Uzuka A."/>
            <person name="Nozaki H."/>
            <person name="Yoshikawa H."/>
            <person name="Miyagishima S.Y."/>
        </authorList>
    </citation>
    <scope>NUCLEOTIDE SEQUENCE [LARGE SCALE GENOMIC DNA]</scope>
    <source>
        <strain evidence="1 2">NIES-2499</strain>
    </source>
</reference>
<name>A0A250XSB2_9CHLO</name>
<dbReference type="AlphaFoldDB" id="A0A250XSB2"/>
<protein>
    <submittedName>
        <fullName evidence="1">Uncharacterized protein</fullName>
    </submittedName>
</protein>
<proteinExistence type="predicted"/>
<evidence type="ECO:0000313" key="1">
    <source>
        <dbReference type="EMBL" id="GAX85690.1"/>
    </source>
</evidence>
<comment type="caution">
    <text evidence="1">The sequence shown here is derived from an EMBL/GenBank/DDBJ whole genome shotgun (WGS) entry which is preliminary data.</text>
</comment>
<organism evidence="1 2">
    <name type="scientific">Chlamydomonas eustigma</name>
    <dbReference type="NCBI Taxonomy" id="1157962"/>
    <lineage>
        <taxon>Eukaryota</taxon>
        <taxon>Viridiplantae</taxon>
        <taxon>Chlorophyta</taxon>
        <taxon>core chlorophytes</taxon>
        <taxon>Chlorophyceae</taxon>
        <taxon>CS clade</taxon>
        <taxon>Chlamydomonadales</taxon>
        <taxon>Chlamydomonadaceae</taxon>
        <taxon>Chlamydomonas</taxon>
    </lineage>
</organism>
<dbReference type="OrthoDB" id="515971at2759"/>
<sequence length="217" mass="25099">MSNRFGLVRGISEKSSSLTRELDSLADRAFELQQIAQALKEKDDVHMVDKGVQADSAGGVPAFKWERLKRLQPFQYLPFNKKLDWRKVRTMNVDKMIREGDSRSLMDMFNELVRVCQLMMQFEQYKSEQQYNMQQMMEEDQSELQAHVSLLPNMDLDKLTQGLHKLEMDYSGVADADMDAMFQQVRVEERIGARDVLGGIVDQANKELNERIKALGE</sequence>
<dbReference type="Proteomes" id="UP000232323">
    <property type="component" value="Unassembled WGS sequence"/>
</dbReference>
<dbReference type="EMBL" id="BEGY01000185">
    <property type="protein sequence ID" value="GAX85690.1"/>
    <property type="molecule type" value="Genomic_DNA"/>
</dbReference>
<evidence type="ECO:0000313" key="2">
    <source>
        <dbReference type="Proteomes" id="UP000232323"/>
    </source>
</evidence>
<accession>A0A250XSB2</accession>
<keyword evidence="2" id="KW-1185">Reference proteome</keyword>